<feature type="signal peptide" evidence="2">
    <location>
        <begin position="1"/>
        <end position="26"/>
    </location>
</feature>
<dbReference type="PATRIC" id="fig|1562970.3.peg.1671"/>
<proteinExistence type="predicted"/>
<keyword evidence="2" id="KW-0732">Signal</keyword>
<dbReference type="Pfam" id="PF20245">
    <property type="entry name" value="DUF6600"/>
    <property type="match status" value="1"/>
</dbReference>
<evidence type="ECO:0000256" key="1">
    <source>
        <dbReference type="SAM" id="MobiDB-lite"/>
    </source>
</evidence>
<evidence type="ECO:0000313" key="3">
    <source>
        <dbReference type="EMBL" id="CEA16429.1"/>
    </source>
</evidence>
<dbReference type="HOGENOM" id="CLU_043502_0_0_10"/>
<gene>
    <name evidence="3" type="ORF">ING2E5B_1682</name>
</gene>
<organism evidence="3 4">
    <name type="scientific">Fermentimonas caenicola</name>
    <dbReference type="NCBI Taxonomy" id="1562970"/>
    <lineage>
        <taxon>Bacteria</taxon>
        <taxon>Pseudomonadati</taxon>
        <taxon>Bacteroidota</taxon>
        <taxon>Bacteroidia</taxon>
        <taxon>Bacteroidales</taxon>
        <taxon>Dysgonomonadaceae</taxon>
        <taxon>Fermentimonas</taxon>
    </lineage>
</organism>
<sequence length="424" mass="48190">MKAKALKYQITLAILTLLLTSCFSTREVYSQGYGDYYEDEYYYADYDRVGVNFNVFYNELRPHGRWINNGRYGRVWVPNVGRNFHPYATNGYWVMTDYGNTWVSDYSWGWAPFHYGRWYYDDFYGWAWVPGYEWAPAWVSWRSGGGYYGWAPMGPGININININIPGSYWTFLPHKYMYHRNMKRYYNRYSPAIYNKTTIINNTYIYNDNRYYSGPTVREYEQTTGRKATVMRLESTDNRSARNTRVSNNTVSVYRPESGASRNTNRTSTTNSTDRSSSTNRNSTIDSNNRSSSTNRNATVNPANRSTTTNRNATAEPANRNTTTNRSSTAEPANRSTSTNRSSTVNSESTNNSNNNTRVSPSRTTSSNRTSTAGSQSSTSSNSRSTTVRSSSSSTNNRSSSSGSGNSNSRNTETSSRSSSGRR</sequence>
<accession>A0A098C0H8</accession>
<evidence type="ECO:0000256" key="2">
    <source>
        <dbReference type="SAM" id="SignalP"/>
    </source>
</evidence>
<dbReference type="AlphaFoldDB" id="A0A098C0H8"/>
<feature type="compositionally biased region" description="Low complexity" evidence="1">
    <location>
        <begin position="262"/>
        <end position="424"/>
    </location>
</feature>
<dbReference type="Proteomes" id="UP000032417">
    <property type="component" value="Chromosome 1"/>
</dbReference>
<dbReference type="STRING" id="1562970.ING2E5B_1682"/>
<dbReference type="EMBL" id="LN515532">
    <property type="protein sequence ID" value="CEA16429.1"/>
    <property type="molecule type" value="Genomic_DNA"/>
</dbReference>
<name>A0A098C0H8_9BACT</name>
<feature type="chain" id="PRO_5001933341" description="Secreted protein" evidence="2">
    <location>
        <begin position="27"/>
        <end position="424"/>
    </location>
</feature>
<dbReference type="KEGG" id="pbt:ING2E5B_1682"/>
<protein>
    <recommendedName>
        <fullName evidence="5">Secreted protein</fullName>
    </recommendedName>
</protein>
<feature type="compositionally biased region" description="Polar residues" evidence="1">
    <location>
        <begin position="242"/>
        <end position="253"/>
    </location>
</feature>
<keyword evidence="4" id="KW-1185">Reference proteome</keyword>
<feature type="region of interest" description="Disordered" evidence="1">
    <location>
        <begin position="235"/>
        <end position="424"/>
    </location>
</feature>
<reference evidence="3 4" key="1">
    <citation type="submission" date="2014-08" db="EMBL/GenBank/DDBJ databases">
        <authorList>
            <person name="Wibberg D."/>
        </authorList>
    </citation>
    <scope>NUCLEOTIDE SEQUENCE [LARGE SCALE GENOMIC DNA]</scope>
    <source>
        <strain evidence="4">ING2-E5B</strain>
    </source>
</reference>
<evidence type="ECO:0000313" key="4">
    <source>
        <dbReference type="Proteomes" id="UP000032417"/>
    </source>
</evidence>
<dbReference type="PROSITE" id="PS51257">
    <property type="entry name" value="PROKAR_LIPOPROTEIN"/>
    <property type="match status" value="1"/>
</dbReference>
<dbReference type="InterPro" id="IPR046535">
    <property type="entry name" value="DUF6600"/>
</dbReference>
<evidence type="ECO:0008006" key="5">
    <source>
        <dbReference type="Google" id="ProtNLM"/>
    </source>
</evidence>
<dbReference type="OrthoDB" id="5485224at2"/>